<keyword evidence="3" id="KW-1185">Reference proteome</keyword>
<dbReference type="InterPro" id="IPR049222">
    <property type="entry name" value="DUF6870"/>
</dbReference>
<evidence type="ECO:0000313" key="3">
    <source>
        <dbReference type="Proteomes" id="UP000822152"/>
    </source>
</evidence>
<sequence>MGYVKDIKDLKIDASLGKEERILSYLEQMENPYEYQDGDTRVRIRFSDTEKTLTDQLISYASEKTII</sequence>
<dbReference type="EMBL" id="JAAIPF010000008">
    <property type="protein sequence ID" value="NSF73253.1"/>
    <property type="molecule type" value="Genomic_DNA"/>
</dbReference>
<protein>
    <recommendedName>
        <fullName evidence="1">DUF6870 domain-containing protein</fullName>
    </recommendedName>
</protein>
<dbReference type="Pfam" id="PF21757">
    <property type="entry name" value="DUF6870"/>
    <property type="match status" value="1"/>
</dbReference>
<dbReference type="Proteomes" id="UP000822152">
    <property type="component" value="Unassembled WGS sequence"/>
</dbReference>
<comment type="caution">
    <text evidence="2">The sequence shown here is derived from an EMBL/GenBank/DDBJ whole genome shotgun (WGS) entry which is preliminary data.</text>
</comment>
<name>A0ABX2GNQ6_9FIRM</name>
<dbReference type="RefSeq" id="WP_173742951.1">
    <property type="nucleotide sequence ID" value="NZ_JAAIPF010000008.1"/>
</dbReference>
<reference evidence="2 3" key="1">
    <citation type="journal article" date="2020" name="Cell Host Microbe">
        <title>Functional and Genomic Variation between Human-Derived Isolates of Lachnospiraceae Reveals Inter- and Intra-Species Diversity.</title>
        <authorList>
            <person name="Sorbara M.T."/>
            <person name="Littmann E.R."/>
            <person name="Fontana E."/>
            <person name="Moody T.U."/>
            <person name="Kohout C.E."/>
            <person name="Gjonbalaj M."/>
            <person name="Eaton V."/>
            <person name="Seok R."/>
            <person name="Leiner I.M."/>
            <person name="Pamer E.G."/>
        </authorList>
    </citation>
    <scope>NUCLEOTIDE SEQUENCE [LARGE SCALE GENOMIC DNA]</scope>
    <source>
        <strain evidence="2 3">MSK.20.11</strain>
    </source>
</reference>
<evidence type="ECO:0000313" key="2">
    <source>
        <dbReference type="EMBL" id="NSF73253.1"/>
    </source>
</evidence>
<evidence type="ECO:0000259" key="1">
    <source>
        <dbReference type="Pfam" id="PF21757"/>
    </source>
</evidence>
<accession>A0ABX2GNQ6</accession>
<gene>
    <name evidence="2" type="ORF">G4952_05320</name>
</gene>
<proteinExistence type="predicted"/>
<organism evidence="2 3">
    <name type="scientific">Blautia wexlerae</name>
    <dbReference type="NCBI Taxonomy" id="418240"/>
    <lineage>
        <taxon>Bacteria</taxon>
        <taxon>Bacillati</taxon>
        <taxon>Bacillota</taxon>
        <taxon>Clostridia</taxon>
        <taxon>Lachnospirales</taxon>
        <taxon>Lachnospiraceae</taxon>
        <taxon>Blautia</taxon>
    </lineage>
</organism>
<feature type="domain" description="DUF6870" evidence="1">
    <location>
        <begin position="5"/>
        <end position="60"/>
    </location>
</feature>